<accession>A0ABP8L1S1</accession>
<reference evidence="2" key="1">
    <citation type="journal article" date="2019" name="Int. J. Syst. Evol. Microbiol.">
        <title>The Global Catalogue of Microorganisms (GCM) 10K type strain sequencing project: providing services to taxonomists for standard genome sequencing and annotation.</title>
        <authorList>
            <consortium name="The Broad Institute Genomics Platform"/>
            <consortium name="The Broad Institute Genome Sequencing Center for Infectious Disease"/>
            <person name="Wu L."/>
            <person name="Ma J."/>
        </authorList>
    </citation>
    <scope>NUCLEOTIDE SEQUENCE [LARGE SCALE GENOMIC DNA]</scope>
    <source>
        <strain evidence="2">JCM 31890</strain>
    </source>
</reference>
<evidence type="ECO:0000313" key="1">
    <source>
        <dbReference type="EMBL" id="GAA4419874.1"/>
    </source>
</evidence>
<dbReference type="Proteomes" id="UP001501788">
    <property type="component" value="Unassembled WGS sequence"/>
</dbReference>
<dbReference type="Pfam" id="PF15943">
    <property type="entry name" value="YdaS_toxin"/>
    <property type="match status" value="1"/>
</dbReference>
<evidence type="ECO:0008006" key="3">
    <source>
        <dbReference type="Google" id="ProtNLM"/>
    </source>
</evidence>
<keyword evidence="2" id="KW-1185">Reference proteome</keyword>
<name>A0ABP8L1S1_9BURK</name>
<dbReference type="SUPFAM" id="SSF47413">
    <property type="entry name" value="lambda repressor-like DNA-binding domains"/>
    <property type="match status" value="1"/>
</dbReference>
<organism evidence="1 2">
    <name type="scientific">Acidovorax lacteus</name>
    <dbReference type="NCBI Taxonomy" id="1924988"/>
    <lineage>
        <taxon>Bacteria</taxon>
        <taxon>Pseudomonadati</taxon>
        <taxon>Pseudomonadota</taxon>
        <taxon>Betaproteobacteria</taxon>
        <taxon>Burkholderiales</taxon>
        <taxon>Comamonadaceae</taxon>
        <taxon>Acidovorax</taxon>
    </lineage>
</organism>
<dbReference type="Gene3D" id="1.10.260.40">
    <property type="entry name" value="lambda repressor-like DNA-binding domains"/>
    <property type="match status" value="1"/>
</dbReference>
<sequence length="106" mass="11443">MLLATYFSANRGSQADLARALGVTQSLPSAWAAIDPKKRRPVPVRYCIAIERATDGAVTRRDLRPDDWHLIWPELAAADSPPNSPAVLGNQARAAIKIVAQEVANA</sequence>
<dbReference type="RefSeq" id="WP_345061155.1">
    <property type="nucleotide sequence ID" value="NZ_BAABEX010000006.1"/>
</dbReference>
<evidence type="ECO:0000313" key="2">
    <source>
        <dbReference type="Proteomes" id="UP001501788"/>
    </source>
</evidence>
<proteinExistence type="predicted"/>
<gene>
    <name evidence="1" type="ORF">GCM10023090_06720</name>
</gene>
<protein>
    <recommendedName>
        <fullName evidence="3">Cro/Cl family transcriptional regulator</fullName>
    </recommendedName>
</protein>
<dbReference type="InterPro" id="IPR010982">
    <property type="entry name" value="Lambda_DNA-bd_dom_sf"/>
</dbReference>
<dbReference type="InterPro" id="IPR031856">
    <property type="entry name" value="YdaS_toxin-like"/>
</dbReference>
<dbReference type="EMBL" id="BAABEX010000006">
    <property type="protein sequence ID" value="GAA4419874.1"/>
    <property type="molecule type" value="Genomic_DNA"/>
</dbReference>
<comment type="caution">
    <text evidence="1">The sequence shown here is derived from an EMBL/GenBank/DDBJ whole genome shotgun (WGS) entry which is preliminary data.</text>
</comment>